<evidence type="ECO:0000313" key="3">
    <source>
        <dbReference type="EMBL" id="PGD30296.1"/>
    </source>
</evidence>
<dbReference type="GO" id="GO:0006950">
    <property type="term" value="P:response to stress"/>
    <property type="evidence" value="ECO:0007669"/>
    <property type="project" value="TreeGrafter"/>
</dbReference>
<dbReference type="EMBL" id="NVIY01000046">
    <property type="protein sequence ID" value="PGD30296.1"/>
    <property type="molecule type" value="Genomic_DNA"/>
</dbReference>
<dbReference type="PRINTS" id="PR00598">
    <property type="entry name" value="HTHMARR"/>
</dbReference>
<evidence type="ECO:0000256" key="1">
    <source>
        <dbReference type="ARBA" id="ARBA00023125"/>
    </source>
</evidence>
<dbReference type="PANTHER" id="PTHR33164">
    <property type="entry name" value="TRANSCRIPTIONAL REGULATOR, MARR FAMILY"/>
    <property type="match status" value="1"/>
</dbReference>
<dbReference type="Proteomes" id="UP000223472">
    <property type="component" value="Unassembled WGS sequence"/>
</dbReference>
<evidence type="ECO:0000313" key="4">
    <source>
        <dbReference type="Proteomes" id="UP000223472"/>
    </source>
</evidence>
<dbReference type="Pfam" id="PF01047">
    <property type="entry name" value="MarR"/>
    <property type="match status" value="1"/>
</dbReference>
<keyword evidence="1" id="KW-0238">DNA-binding</keyword>
<evidence type="ECO:0000259" key="2">
    <source>
        <dbReference type="PROSITE" id="PS50995"/>
    </source>
</evidence>
<dbReference type="GO" id="GO:0003677">
    <property type="term" value="F:DNA binding"/>
    <property type="evidence" value="ECO:0007669"/>
    <property type="project" value="UniProtKB-KW"/>
</dbReference>
<dbReference type="SMART" id="SM00347">
    <property type="entry name" value="HTH_MARR"/>
    <property type="match status" value="1"/>
</dbReference>
<dbReference type="InterPro" id="IPR036390">
    <property type="entry name" value="WH_DNA-bd_sf"/>
</dbReference>
<dbReference type="InterPro" id="IPR000835">
    <property type="entry name" value="HTH_MarR-typ"/>
</dbReference>
<name>A0A2B6RLS4_9BACI</name>
<organism evidence="3 4">
    <name type="scientific">Bacillus wiedmannii</name>
    <dbReference type="NCBI Taxonomy" id="1890302"/>
    <lineage>
        <taxon>Bacteria</taxon>
        <taxon>Bacillati</taxon>
        <taxon>Bacillota</taxon>
        <taxon>Bacilli</taxon>
        <taxon>Bacillales</taxon>
        <taxon>Bacillaceae</taxon>
        <taxon>Bacillus</taxon>
        <taxon>Bacillus cereus group</taxon>
    </lineage>
</organism>
<dbReference type="PANTHER" id="PTHR33164:SF43">
    <property type="entry name" value="HTH-TYPE TRANSCRIPTIONAL REPRESSOR YETL"/>
    <property type="match status" value="1"/>
</dbReference>
<accession>A0A2B6RLS4</accession>
<dbReference type="PROSITE" id="PS50995">
    <property type="entry name" value="HTH_MARR_2"/>
    <property type="match status" value="1"/>
</dbReference>
<dbReference type="AlphaFoldDB" id="A0A2B6RLS4"/>
<sequence>MLVGDFLSLYEQVKRINEAEYTINRLIYKHYKQYLNSGITTQQAVVLEIVYLAKRITVGEIAIEMNISSSAVSQLIAKLEKNKYIKREINLQNRREIYITLDENGLEYFSKQVYVEQQIADKIHSKLSSEELDEFERIVDKLRGIVMKEL</sequence>
<feature type="domain" description="HTH marR-type" evidence="2">
    <location>
        <begin position="1"/>
        <end position="144"/>
    </location>
</feature>
<protein>
    <submittedName>
        <fullName evidence="3">MarR family transcriptional regulator</fullName>
    </submittedName>
</protein>
<reference evidence="3 4" key="1">
    <citation type="submission" date="2017-09" db="EMBL/GenBank/DDBJ databases">
        <title>Large-scale bioinformatics analysis of Bacillus genomes uncovers conserved roles of natural products in bacterial physiology.</title>
        <authorList>
            <consortium name="Agbiome Team Llc"/>
            <person name="Bleich R.M."/>
            <person name="Grubbs K.J."/>
            <person name="Santa Maria K.C."/>
            <person name="Allen S.E."/>
            <person name="Farag S."/>
            <person name="Shank E.A."/>
            <person name="Bowers A."/>
        </authorList>
    </citation>
    <scope>NUCLEOTIDE SEQUENCE [LARGE SCALE GENOMIC DNA]</scope>
    <source>
        <strain evidence="3 4">AFS065610</strain>
    </source>
</reference>
<gene>
    <name evidence="3" type="ORF">COM27_25195</name>
</gene>
<dbReference type="InterPro" id="IPR039422">
    <property type="entry name" value="MarR/SlyA-like"/>
</dbReference>
<comment type="caution">
    <text evidence="3">The sequence shown here is derived from an EMBL/GenBank/DDBJ whole genome shotgun (WGS) entry which is preliminary data.</text>
</comment>
<proteinExistence type="predicted"/>
<dbReference type="InterPro" id="IPR036388">
    <property type="entry name" value="WH-like_DNA-bd_sf"/>
</dbReference>
<dbReference type="GO" id="GO:0003700">
    <property type="term" value="F:DNA-binding transcription factor activity"/>
    <property type="evidence" value="ECO:0007669"/>
    <property type="project" value="InterPro"/>
</dbReference>
<dbReference type="Gene3D" id="1.10.10.10">
    <property type="entry name" value="Winged helix-like DNA-binding domain superfamily/Winged helix DNA-binding domain"/>
    <property type="match status" value="1"/>
</dbReference>
<dbReference type="SUPFAM" id="SSF46785">
    <property type="entry name" value="Winged helix' DNA-binding domain"/>
    <property type="match status" value="1"/>
</dbReference>